<protein>
    <submittedName>
        <fullName evidence="7">Uncharacterized protein</fullName>
    </submittedName>
</protein>
<evidence type="ECO:0000256" key="2">
    <source>
        <dbReference type="ARBA" id="ARBA00009838"/>
    </source>
</evidence>
<organism evidence="7 8">
    <name type="scientific">Coccomyxa subellipsoidea</name>
    <dbReference type="NCBI Taxonomy" id="248742"/>
    <lineage>
        <taxon>Eukaryota</taxon>
        <taxon>Viridiplantae</taxon>
        <taxon>Chlorophyta</taxon>
        <taxon>core chlorophytes</taxon>
        <taxon>Trebouxiophyceae</taxon>
        <taxon>Trebouxiophyceae incertae sedis</taxon>
        <taxon>Coccomyxaceae</taxon>
        <taxon>Coccomyxa</taxon>
    </lineage>
</organism>
<keyword evidence="6" id="KW-0604">Photosystem II</keyword>
<evidence type="ECO:0000313" key="7">
    <source>
        <dbReference type="EMBL" id="KAK9917715.1"/>
    </source>
</evidence>
<dbReference type="EMBL" id="JALJOT010000002">
    <property type="protein sequence ID" value="KAK9917715.1"/>
    <property type="molecule type" value="Genomic_DNA"/>
</dbReference>
<gene>
    <name evidence="7" type="ORF">WJX75_007485</name>
</gene>
<keyword evidence="5" id="KW-0472">Membrane</keyword>
<keyword evidence="3" id="KW-0602">Photosynthesis</keyword>
<comment type="subcellular location">
    <subcellularLocation>
        <location evidence="1">Membrane</location>
    </subcellularLocation>
</comment>
<dbReference type="Gene3D" id="3.30.2050.10">
    <property type="entry name" value="photosynthetic oxygen evolving center domain"/>
    <property type="match status" value="1"/>
</dbReference>
<dbReference type="InterPro" id="IPR002628">
    <property type="entry name" value="PsbO"/>
</dbReference>
<keyword evidence="8" id="KW-1185">Reference proteome</keyword>
<dbReference type="SUPFAM" id="SSF56925">
    <property type="entry name" value="OMPA-like"/>
    <property type="match status" value="1"/>
</dbReference>
<dbReference type="PANTHER" id="PTHR34058">
    <property type="entry name" value="OXYGEN-EVOLVING ENHANCER PROTEIN 1-2, CHLOROPLASTIC"/>
    <property type="match status" value="1"/>
</dbReference>
<name>A0ABR2Z175_9CHLO</name>
<evidence type="ECO:0000256" key="5">
    <source>
        <dbReference type="ARBA" id="ARBA00023136"/>
    </source>
</evidence>
<evidence type="ECO:0000256" key="4">
    <source>
        <dbReference type="ARBA" id="ARBA00023078"/>
    </source>
</evidence>
<keyword evidence="4" id="KW-0793">Thylakoid</keyword>
<dbReference type="Gene3D" id="2.40.160.30">
    <property type="entry name" value="Photosystem II, cytochrome c-550 precursor"/>
    <property type="match status" value="1"/>
</dbReference>
<reference evidence="7 8" key="1">
    <citation type="journal article" date="2024" name="Nat. Commun.">
        <title>Phylogenomics reveals the evolutionary origins of lichenization in chlorophyte algae.</title>
        <authorList>
            <person name="Puginier C."/>
            <person name="Libourel C."/>
            <person name="Otte J."/>
            <person name="Skaloud P."/>
            <person name="Haon M."/>
            <person name="Grisel S."/>
            <person name="Petersen M."/>
            <person name="Berrin J.G."/>
            <person name="Delaux P.M."/>
            <person name="Dal Grande F."/>
            <person name="Keller J."/>
        </authorList>
    </citation>
    <scope>NUCLEOTIDE SEQUENCE [LARGE SCALE GENOMIC DNA]</scope>
    <source>
        <strain evidence="7 8">SAG 216-7</strain>
    </source>
</reference>
<proteinExistence type="inferred from homology"/>
<comment type="caution">
    <text evidence="7">The sequence shown here is derived from an EMBL/GenBank/DDBJ whole genome shotgun (WGS) entry which is preliminary data.</text>
</comment>
<dbReference type="Pfam" id="PF01716">
    <property type="entry name" value="MSP"/>
    <property type="match status" value="1"/>
</dbReference>
<evidence type="ECO:0000256" key="3">
    <source>
        <dbReference type="ARBA" id="ARBA00022531"/>
    </source>
</evidence>
<dbReference type="Proteomes" id="UP001491310">
    <property type="component" value="Unassembled WGS sequence"/>
</dbReference>
<comment type="similarity">
    <text evidence="2">Belongs to the PsbO family.</text>
</comment>
<evidence type="ECO:0000313" key="8">
    <source>
        <dbReference type="Proteomes" id="UP001491310"/>
    </source>
</evidence>
<dbReference type="InterPro" id="IPR011250">
    <property type="entry name" value="OMP/PagP_B-barrel"/>
</dbReference>
<evidence type="ECO:0000256" key="1">
    <source>
        <dbReference type="ARBA" id="ARBA00004370"/>
    </source>
</evidence>
<evidence type="ECO:0000256" key="6">
    <source>
        <dbReference type="ARBA" id="ARBA00023276"/>
    </source>
</evidence>
<accession>A0ABR2Z175</accession>
<sequence>MSLLTVSPSVRLASTLSNGLYVAPSSSCFRRSKTVSVICATGKCGPAKRDDAGTFWRHAGQTASSLAAAALLFSGAASAITYDQLQNMSYNEVRGSGLAAVCPLIEEGSTNLNDIKPGTYKLKNLCLEPTKILVKEQGQLKGSDSQWSTTTLLTRQTTNLSDIEADLKVGPNGAVQLKESDSYSLNLAPITVQLPGGERVPFLFTIKELEATGDLTSFGGNIRVPSYRGSTFLDPKGRGGSTGYESAHALHTRADDDELEKENLKRFDSLPGQVVFSVAKVDPGTGEVAGVFESVQPSDTDMGAKVPKQVKVQGLWYGQLG</sequence>